<accession>A0A2M7E8E2</accession>
<dbReference type="Gene3D" id="3.40.50.1000">
    <property type="entry name" value="HAD superfamily/HAD-like"/>
    <property type="match status" value="1"/>
</dbReference>
<dbReference type="AlphaFoldDB" id="A0A2M7E8E2"/>
<dbReference type="Pfam" id="PF08282">
    <property type="entry name" value="Hydrolase_3"/>
    <property type="match status" value="1"/>
</dbReference>
<evidence type="ECO:0000313" key="2">
    <source>
        <dbReference type="Proteomes" id="UP000228886"/>
    </source>
</evidence>
<sequence>MHHLLGKVKLLVIDLDNTSLGGYIPYARFTKDYGLFLDELTAAGCKWAINTTWDVNGQWQLVMNSPVESRPLFFMGEMGFSLATWSEKGSLSIEKYNLKMREKLKKCRKNCMDEVLQKLVINFTPERLLFYGHLFEFSVKKKDSLKLAEFVEKEFGGLNNVRLDLKGNVLTCIPAFLSKGDILIEVQHLVNIGAEETVVAADEKVDLSMMKPDIARYLICPSNAEEEVKQQVKKYGGAIGSKPYSDGIIEAFWALDARGINRLGDFQ</sequence>
<dbReference type="Proteomes" id="UP000228886">
    <property type="component" value="Unassembled WGS sequence"/>
</dbReference>
<organism evidence="1 2">
    <name type="scientific">bacterium (Candidatus Ratteibacteria) CG01_land_8_20_14_3_00_40_19</name>
    <dbReference type="NCBI Taxonomy" id="2014290"/>
    <lineage>
        <taxon>Bacteria</taxon>
        <taxon>Candidatus Ratteibacteria</taxon>
    </lineage>
</organism>
<comment type="caution">
    <text evidence="1">The sequence shown here is derived from an EMBL/GenBank/DDBJ whole genome shotgun (WGS) entry which is preliminary data.</text>
</comment>
<dbReference type="InterPro" id="IPR023214">
    <property type="entry name" value="HAD_sf"/>
</dbReference>
<evidence type="ECO:0000313" key="1">
    <source>
        <dbReference type="EMBL" id="PIV64017.1"/>
    </source>
</evidence>
<dbReference type="SUPFAM" id="SSF56784">
    <property type="entry name" value="HAD-like"/>
    <property type="match status" value="1"/>
</dbReference>
<protein>
    <submittedName>
        <fullName evidence="1">Uncharacterized protein</fullName>
    </submittedName>
</protein>
<reference evidence="2" key="1">
    <citation type="submission" date="2017-09" db="EMBL/GenBank/DDBJ databases">
        <title>Depth-based differentiation of microbial function through sediment-hosted aquifers and enrichment of novel symbionts in the deep terrestrial subsurface.</title>
        <authorList>
            <person name="Probst A.J."/>
            <person name="Ladd B."/>
            <person name="Jarett J.K."/>
            <person name="Geller-Mcgrath D.E."/>
            <person name="Sieber C.M.K."/>
            <person name="Emerson J.B."/>
            <person name="Anantharaman K."/>
            <person name="Thomas B.C."/>
            <person name="Malmstrom R."/>
            <person name="Stieglmeier M."/>
            <person name="Klingl A."/>
            <person name="Woyke T."/>
            <person name="Ryan C.M."/>
            <person name="Banfield J.F."/>
        </authorList>
    </citation>
    <scope>NUCLEOTIDE SEQUENCE [LARGE SCALE GENOMIC DNA]</scope>
</reference>
<gene>
    <name evidence="1" type="ORF">COS11_04380</name>
</gene>
<dbReference type="InterPro" id="IPR036412">
    <property type="entry name" value="HAD-like_sf"/>
</dbReference>
<name>A0A2M7E8E2_9BACT</name>
<dbReference type="EMBL" id="PETL01000213">
    <property type="protein sequence ID" value="PIV64017.1"/>
    <property type="molecule type" value="Genomic_DNA"/>
</dbReference>
<proteinExistence type="predicted"/>